<dbReference type="InterPro" id="IPR036236">
    <property type="entry name" value="Znf_C2H2_sf"/>
</dbReference>
<dbReference type="GO" id="GO:0003676">
    <property type="term" value="F:nucleic acid binding"/>
    <property type="evidence" value="ECO:0007669"/>
    <property type="project" value="InterPro"/>
</dbReference>
<dbReference type="Proteomes" id="UP001177140">
    <property type="component" value="Unassembled WGS sequence"/>
</dbReference>
<dbReference type="EMBL" id="JAJJMA010342869">
    <property type="protein sequence ID" value="MCL7051823.1"/>
    <property type="molecule type" value="Genomic_DNA"/>
</dbReference>
<feature type="region of interest" description="Disordered" evidence="6">
    <location>
        <begin position="316"/>
        <end position="594"/>
    </location>
</feature>
<dbReference type="SUPFAM" id="SSF57667">
    <property type="entry name" value="beta-beta-alpha zinc fingers"/>
    <property type="match status" value="1"/>
</dbReference>
<dbReference type="SUPFAM" id="SSF46565">
    <property type="entry name" value="Chaperone J-domain"/>
    <property type="match status" value="1"/>
</dbReference>
<evidence type="ECO:0000313" key="9">
    <source>
        <dbReference type="EMBL" id="MCL7051823.1"/>
    </source>
</evidence>
<keyword evidence="1" id="KW-0479">Metal-binding</keyword>
<dbReference type="AlphaFoldDB" id="A0AA42B560"/>
<dbReference type="InterPro" id="IPR054076">
    <property type="entry name" value="ZUO1-like_ZHD"/>
</dbReference>
<feature type="compositionally biased region" description="Basic residues" evidence="6">
    <location>
        <begin position="572"/>
        <end position="581"/>
    </location>
</feature>
<dbReference type="SMART" id="SM00355">
    <property type="entry name" value="ZnF_C2H2"/>
    <property type="match status" value="2"/>
</dbReference>
<reference evidence="9" key="1">
    <citation type="submission" date="2022-03" db="EMBL/GenBank/DDBJ databases">
        <title>A functionally conserved STORR gene fusion in Papaver species that diverged 16.8 million years ago.</title>
        <authorList>
            <person name="Catania T."/>
        </authorList>
    </citation>
    <scope>NUCLEOTIDE SEQUENCE</scope>
    <source>
        <strain evidence="9">S-191538</strain>
    </source>
</reference>
<keyword evidence="5" id="KW-0175">Coiled coil</keyword>
<dbReference type="CDD" id="cd06257">
    <property type="entry name" value="DnaJ"/>
    <property type="match status" value="1"/>
</dbReference>
<dbReference type="PRINTS" id="PR00625">
    <property type="entry name" value="JDOMAIN"/>
</dbReference>
<dbReference type="PANTHER" id="PTHR45495:SF1">
    <property type="entry name" value="DNAJ PROTEIN JJJ1 HOMOLOG"/>
    <property type="match status" value="1"/>
</dbReference>
<gene>
    <name evidence="9" type="ORF">MKW94_014301</name>
</gene>
<dbReference type="InterPro" id="IPR036869">
    <property type="entry name" value="J_dom_sf"/>
</dbReference>
<dbReference type="PROSITE" id="PS00636">
    <property type="entry name" value="DNAJ_1"/>
    <property type="match status" value="1"/>
</dbReference>
<dbReference type="InterPro" id="IPR044648">
    <property type="entry name" value="JJJ1_plant"/>
</dbReference>
<dbReference type="SMART" id="SM00271">
    <property type="entry name" value="DnaJ"/>
    <property type="match status" value="1"/>
</dbReference>
<keyword evidence="10" id="KW-1185">Reference proteome</keyword>
<dbReference type="GO" id="GO:0008270">
    <property type="term" value="F:zinc ion binding"/>
    <property type="evidence" value="ECO:0007669"/>
    <property type="project" value="UniProtKB-KW"/>
</dbReference>
<evidence type="ECO:0000256" key="3">
    <source>
        <dbReference type="ARBA" id="ARBA00022833"/>
    </source>
</evidence>
<protein>
    <submittedName>
        <fullName evidence="9">Uncharacterized protein</fullName>
    </submittedName>
</protein>
<evidence type="ECO:0000259" key="7">
    <source>
        <dbReference type="PROSITE" id="PS50076"/>
    </source>
</evidence>
<feature type="compositionally biased region" description="Acidic residues" evidence="6">
    <location>
        <begin position="337"/>
        <end position="350"/>
    </location>
</feature>
<comment type="caution">
    <text evidence="9">The sequence shown here is derived from an EMBL/GenBank/DDBJ whole genome shotgun (WGS) entry which is preliminary data.</text>
</comment>
<evidence type="ECO:0000256" key="6">
    <source>
        <dbReference type="SAM" id="MobiDB-lite"/>
    </source>
</evidence>
<feature type="domain" description="J" evidence="7">
    <location>
        <begin position="9"/>
        <end position="79"/>
    </location>
</feature>
<organism evidence="9 10">
    <name type="scientific">Papaver nudicaule</name>
    <name type="common">Iceland poppy</name>
    <dbReference type="NCBI Taxonomy" id="74823"/>
    <lineage>
        <taxon>Eukaryota</taxon>
        <taxon>Viridiplantae</taxon>
        <taxon>Streptophyta</taxon>
        <taxon>Embryophyta</taxon>
        <taxon>Tracheophyta</taxon>
        <taxon>Spermatophyta</taxon>
        <taxon>Magnoliopsida</taxon>
        <taxon>Ranunculales</taxon>
        <taxon>Papaveraceae</taxon>
        <taxon>Papaveroideae</taxon>
        <taxon>Papaver</taxon>
    </lineage>
</organism>
<name>A0AA42B560_PAPNU</name>
<evidence type="ECO:0000313" key="10">
    <source>
        <dbReference type="Proteomes" id="UP001177140"/>
    </source>
</evidence>
<feature type="compositionally biased region" description="Polar residues" evidence="6">
    <location>
        <begin position="518"/>
        <end position="529"/>
    </location>
</feature>
<evidence type="ECO:0000256" key="4">
    <source>
        <dbReference type="PROSITE-ProRule" id="PRU00042"/>
    </source>
</evidence>
<feature type="coiled-coil region" evidence="5">
    <location>
        <begin position="235"/>
        <end position="272"/>
    </location>
</feature>
<sequence>MAASSGKRCYYEILGLNRDCSPEEIRSSYRKLALQRHPDKLISQAGISEKEANAAFQELLNAYEVLSDPKERSWYDSHRNKILFSQPKSSGSSSCSPVPDLFSYYSNSCYSGFGHTGKGFYKVYGDLFDKIYEQEVAAAKKLGLGLDFVREAPLMGNLNCDYTQVTAFYNYWSGFSSCMEFWWADEHDVELGYDRKSRRLYEEQNKKSRKKAKKEYNETVRGLAEFVKKRDKRVVEMKMKKALEEEKKKEELKEKKKELERQKLERARLYEEPDWAKVEEEHIGFEEVDDSDKKRDEIKELYCVICNKKFKSDKQWKNHEQSKKHKEKVAMFKEEMGSDDQSEEEVEEILNEVNEEKAPSVSGNDAVVDDLSEKFEDAFEFQEEEAEEVKKSSIEEEEDEVEDEEEEDEIDVSDVNHDNEADNSGSDEESILLKAMLSRQKNKKKTASKRETEMPPPSSETPDTTTTTDDGVSDFMVYDNVKKSARGNRRAKKDNGKKSNGVSQRSEMNEVTEEGNELDNSNAMGSSSDTIDEVGQKSRADPPPSGKNVKGHKKAVDKRGSGTEDMVSNSKKASKGRKQKGSSKSTDHLCDTCGQDFESRNKLHRHLGDTGHASLKSR</sequence>
<feature type="domain" description="C2H2-type" evidence="8">
    <location>
        <begin position="588"/>
        <end position="617"/>
    </location>
</feature>
<keyword evidence="2 4" id="KW-0863">Zinc-finger</keyword>
<accession>A0AA42B560</accession>
<dbReference type="Gene3D" id="3.30.160.60">
    <property type="entry name" value="Classic Zinc Finger"/>
    <property type="match status" value="1"/>
</dbReference>
<dbReference type="Pfam" id="PF21884">
    <property type="entry name" value="ZUO1-like_ZHD"/>
    <property type="match status" value="1"/>
</dbReference>
<feature type="compositionally biased region" description="Acidic residues" evidence="6">
    <location>
        <begin position="395"/>
        <end position="412"/>
    </location>
</feature>
<evidence type="ECO:0000259" key="8">
    <source>
        <dbReference type="PROSITE" id="PS50157"/>
    </source>
</evidence>
<dbReference type="PANTHER" id="PTHR45495">
    <property type="entry name" value="DNAJ PROTEIN JJJ1 HOMOLOG"/>
    <property type="match status" value="1"/>
</dbReference>
<feature type="compositionally biased region" description="Basic residues" evidence="6">
    <location>
        <begin position="483"/>
        <end position="492"/>
    </location>
</feature>
<dbReference type="Pfam" id="PF00226">
    <property type="entry name" value="DnaJ"/>
    <property type="match status" value="1"/>
</dbReference>
<keyword evidence="3" id="KW-0862">Zinc</keyword>
<dbReference type="PROSITE" id="PS50076">
    <property type="entry name" value="DNAJ_2"/>
    <property type="match status" value="1"/>
</dbReference>
<feature type="compositionally biased region" description="Acidic residues" evidence="6">
    <location>
        <begin position="378"/>
        <end position="387"/>
    </location>
</feature>
<proteinExistence type="predicted"/>
<evidence type="ECO:0000256" key="1">
    <source>
        <dbReference type="ARBA" id="ARBA00022723"/>
    </source>
</evidence>
<dbReference type="InterPro" id="IPR022755">
    <property type="entry name" value="Znf_C2H2_jaz"/>
</dbReference>
<feature type="compositionally biased region" description="Low complexity" evidence="6">
    <location>
        <begin position="460"/>
        <end position="470"/>
    </location>
</feature>
<dbReference type="InterPro" id="IPR018253">
    <property type="entry name" value="DnaJ_domain_CS"/>
</dbReference>
<dbReference type="Gene3D" id="1.10.287.110">
    <property type="entry name" value="DnaJ domain"/>
    <property type="match status" value="1"/>
</dbReference>
<dbReference type="PROSITE" id="PS00028">
    <property type="entry name" value="ZINC_FINGER_C2H2_1"/>
    <property type="match status" value="2"/>
</dbReference>
<dbReference type="InterPro" id="IPR013087">
    <property type="entry name" value="Znf_C2H2_type"/>
</dbReference>
<evidence type="ECO:0000256" key="2">
    <source>
        <dbReference type="ARBA" id="ARBA00022771"/>
    </source>
</evidence>
<dbReference type="Pfam" id="PF12171">
    <property type="entry name" value="zf-C2H2_jaz"/>
    <property type="match status" value="1"/>
</dbReference>
<evidence type="ECO:0000256" key="5">
    <source>
        <dbReference type="SAM" id="Coils"/>
    </source>
</evidence>
<dbReference type="InterPro" id="IPR003604">
    <property type="entry name" value="Matrin/U1-like-C_Znf_C2H2"/>
</dbReference>
<dbReference type="InterPro" id="IPR001623">
    <property type="entry name" value="DnaJ_domain"/>
</dbReference>
<dbReference type="PROSITE" id="PS50157">
    <property type="entry name" value="ZINC_FINGER_C2H2_2"/>
    <property type="match status" value="1"/>
</dbReference>
<dbReference type="SMART" id="SM00451">
    <property type="entry name" value="ZnF_U1"/>
    <property type="match status" value="1"/>
</dbReference>